<keyword evidence="1" id="KW-1133">Transmembrane helix</keyword>
<evidence type="ECO:0000256" key="1">
    <source>
        <dbReference type="SAM" id="Phobius"/>
    </source>
</evidence>
<sequence>MLALLVRPSRMTLDAMEATLGLVCFLFKYFHHLLTIRL</sequence>
<accession>A0A8S5LUI0</accession>
<dbReference type="EMBL" id="BK014738">
    <property type="protein sequence ID" value="DAD73546.1"/>
    <property type="molecule type" value="Genomic_DNA"/>
</dbReference>
<keyword evidence="1" id="KW-0472">Membrane</keyword>
<name>A0A8S5LUI0_9CAUD</name>
<organism evidence="2">
    <name type="scientific">Siphoviridae sp. ctM3g2</name>
    <dbReference type="NCBI Taxonomy" id="2826255"/>
    <lineage>
        <taxon>Viruses</taxon>
        <taxon>Duplodnaviria</taxon>
        <taxon>Heunggongvirae</taxon>
        <taxon>Uroviricota</taxon>
        <taxon>Caudoviricetes</taxon>
    </lineage>
</organism>
<keyword evidence="1" id="KW-0812">Transmembrane</keyword>
<feature type="transmembrane region" description="Helical" evidence="1">
    <location>
        <begin position="12"/>
        <end position="30"/>
    </location>
</feature>
<reference evidence="2" key="1">
    <citation type="journal article" date="2021" name="Proc. Natl. Acad. Sci. U.S.A.">
        <title>A Catalog of Tens of Thousands of Viruses from Human Metagenomes Reveals Hidden Associations with Chronic Diseases.</title>
        <authorList>
            <person name="Tisza M.J."/>
            <person name="Buck C.B."/>
        </authorList>
    </citation>
    <scope>NUCLEOTIDE SEQUENCE</scope>
    <source>
        <strain evidence="2">CtM3g2</strain>
    </source>
</reference>
<proteinExistence type="predicted"/>
<evidence type="ECO:0000313" key="2">
    <source>
        <dbReference type="EMBL" id="DAD73546.1"/>
    </source>
</evidence>
<protein>
    <submittedName>
        <fullName evidence="2">Uncharacterized protein</fullName>
    </submittedName>
</protein>